<keyword evidence="2" id="KW-0472">Membrane</keyword>
<accession>A0A9P2TBN7</accession>
<feature type="compositionally biased region" description="Polar residues" evidence="1">
    <location>
        <begin position="344"/>
        <end position="354"/>
    </location>
</feature>
<keyword evidence="2" id="KW-0812">Transmembrane</keyword>
<dbReference type="AlphaFoldDB" id="A0A9P2TBN7"/>
<evidence type="ECO:0000256" key="1">
    <source>
        <dbReference type="SAM" id="MobiDB-lite"/>
    </source>
</evidence>
<dbReference type="Proteomes" id="UP000014184">
    <property type="component" value="Unassembled WGS sequence"/>
</dbReference>
<reference evidence="3 4" key="1">
    <citation type="journal article" date="2013" name="Genome Announc.">
        <title>Draft Genome Sequence of the Lignocellulose Decomposer Thermobifida fusca Strain TM51.</title>
        <authorList>
            <person name="Toth A."/>
            <person name="Barna T."/>
            <person name="Nagy I."/>
            <person name="Horvath B."/>
            <person name="Nagy I."/>
            <person name="Tancsics A."/>
            <person name="Kriszt B."/>
            <person name="Baka E."/>
            <person name="Fekete C."/>
            <person name="Kukolya J."/>
        </authorList>
    </citation>
    <scope>NUCLEOTIDE SEQUENCE [LARGE SCALE GENOMIC DNA]</scope>
    <source>
        <strain evidence="3 4">TM51</strain>
    </source>
</reference>
<name>A0A9P2TBN7_THEFU</name>
<feature type="transmembrane region" description="Helical" evidence="2">
    <location>
        <begin position="12"/>
        <end position="29"/>
    </location>
</feature>
<feature type="region of interest" description="Disordered" evidence="1">
    <location>
        <begin position="330"/>
        <end position="375"/>
    </location>
</feature>
<protein>
    <submittedName>
        <fullName evidence="3">Uncharacterized protein</fullName>
    </submittedName>
</protein>
<evidence type="ECO:0000313" key="3">
    <source>
        <dbReference type="EMBL" id="EOR72279.1"/>
    </source>
</evidence>
<dbReference type="EMBL" id="AOSG01000018">
    <property type="protein sequence ID" value="EOR72279.1"/>
    <property type="molecule type" value="Genomic_DNA"/>
</dbReference>
<gene>
    <name evidence="3" type="ORF">TM51_04007</name>
</gene>
<keyword evidence="4" id="KW-1185">Reference proteome</keyword>
<proteinExistence type="predicted"/>
<evidence type="ECO:0000313" key="4">
    <source>
        <dbReference type="Proteomes" id="UP000014184"/>
    </source>
</evidence>
<sequence length="375" mass="41649">MKFFEEKKKAKAILGAVGAGTFLWVLILYPGLWWVLVLLVGAALGLGFFLGEGFLRRGLAEIPQPSVPEPPVALIQSAEVVGVELPSAEEGYLFRFSANVRYQGTPTGQHGNPAQVAALALLERARELTRDYRPEEHTIAQYRLAAVLGEPVVDAATGLTVWANNVVLTLVEEDIQRLQRLSSFRKDLRIWEREQEVEQVRRDALGTTLSSPAQALLWWLARDSKARPRPEELREAARLVEAFSRMSETISGREEAAFSPWWIGSDWQDRADRPDAVTGSISYQQACALVDSLPEGRHVFADRLANLLEWQGHEDTARYLRERYLLPEQDWDEPVAEKRDGSDPQETVSMSEPSRLNGASPFTPGPDAAPGPAGG</sequence>
<comment type="caution">
    <text evidence="3">The sequence shown here is derived from an EMBL/GenBank/DDBJ whole genome shotgun (WGS) entry which is preliminary data.</text>
</comment>
<organism evidence="3 4">
    <name type="scientific">Thermobifida fusca TM51</name>
    <dbReference type="NCBI Taxonomy" id="1169414"/>
    <lineage>
        <taxon>Bacteria</taxon>
        <taxon>Bacillati</taxon>
        <taxon>Actinomycetota</taxon>
        <taxon>Actinomycetes</taxon>
        <taxon>Streptosporangiales</taxon>
        <taxon>Nocardiopsidaceae</taxon>
        <taxon>Thermobifida</taxon>
    </lineage>
</organism>
<evidence type="ECO:0000256" key="2">
    <source>
        <dbReference type="SAM" id="Phobius"/>
    </source>
</evidence>
<dbReference type="RefSeq" id="WP_011291177.1">
    <property type="nucleotide sequence ID" value="NZ_AOSG01000018.1"/>
</dbReference>
<keyword evidence="2" id="KW-1133">Transmembrane helix</keyword>